<evidence type="ECO:0000256" key="1">
    <source>
        <dbReference type="SAM" id="MobiDB-lite"/>
    </source>
</evidence>
<name>A0ABP8VVI9_9ACTN</name>
<evidence type="ECO:0000313" key="4">
    <source>
        <dbReference type="Proteomes" id="UP001500621"/>
    </source>
</evidence>
<dbReference type="Gene3D" id="2.60.20.10">
    <property type="entry name" value="Crystallins"/>
    <property type="match status" value="1"/>
</dbReference>
<protein>
    <recommendedName>
        <fullName evidence="5">Secreted protein</fullName>
    </recommendedName>
</protein>
<feature type="signal peptide" evidence="2">
    <location>
        <begin position="1"/>
        <end position="20"/>
    </location>
</feature>
<dbReference type="EMBL" id="BAABIM010000001">
    <property type="protein sequence ID" value="GAA4673863.1"/>
    <property type="molecule type" value="Genomic_DNA"/>
</dbReference>
<dbReference type="RefSeq" id="WP_345263003.1">
    <property type="nucleotide sequence ID" value="NZ_BAABIM010000001.1"/>
</dbReference>
<comment type="caution">
    <text evidence="3">The sequence shown here is derived from an EMBL/GenBank/DDBJ whole genome shotgun (WGS) entry which is preliminary data.</text>
</comment>
<keyword evidence="4" id="KW-1185">Reference proteome</keyword>
<evidence type="ECO:0008006" key="5">
    <source>
        <dbReference type="Google" id="ProtNLM"/>
    </source>
</evidence>
<organism evidence="3 4">
    <name type="scientific">Nocardioides nanhaiensis</name>
    <dbReference type="NCBI Taxonomy" id="1476871"/>
    <lineage>
        <taxon>Bacteria</taxon>
        <taxon>Bacillati</taxon>
        <taxon>Actinomycetota</taxon>
        <taxon>Actinomycetes</taxon>
        <taxon>Propionibacteriales</taxon>
        <taxon>Nocardioidaceae</taxon>
        <taxon>Nocardioides</taxon>
    </lineage>
</organism>
<gene>
    <name evidence="3" type="ORF">GCM10023226_08690</name>
</gene>
<sequence>MKLKNALVALSVAAATSATAVVALPGGAAVAASSHLKVCASDNYTPTCYTRTSYDGNWHNDPCDLSCGVYDSTFGDDISSYKNNSPYWWKMYHDKSYKGYTLCVRPWGYDANMGDSTPSEDDISSVKRQGTSQPTGCDKVVG</sequence>
<evidence type="ECO:0000256" key="2">
    <source>
        <dbReference type="SAM" id="SignalP"/>
    </source>
</evidence>
<dbReference type="Proteomes" id="UP001500621">
    <property type="component" value="Unassembled WGS sequence"/>
</dbReference>
<accession>A0ABP8VVI9</accession>
<reference evidence="4" key="1">
    <citation type="journal article" date="2019" name="Int. J. Syst. Evol. Microbiol.">
        <title>The Global Catalogue of Microorganisms (GCM) 10K type strain sequencing project: providing services to taxonomists for standard genome sequencing and annotation.</title>
        <authorList>
            <consortium name="The Broad Institute Genomics Platform"/>
            <consortium name="The Broad Institute Genome Sequencing Center for Infectious Disease"/>
            <person name="Wu L."/>
            <person name="Ma J."/>
        </authorList>
    </citation>
    <scope>NUCLEOTIDE SEQUENCE [LARGE SCALE GENOMIC DNA]</scope>
    <source>
        <strain evidence="4">JCM 18127</strain>
    </source>
</reference>
<feature type="region of interest" description="Disordered" evidence="1">
    <location>
        <begin position="116"/>
        <end position="142"/>
    </location>
</feature>
<proteinExistence type="predicted"/>
<keyword evidence="2" id="KW-0732">Signal</keyword>
<feature type="compositionally biased region" description="Polar residues" evidence="1">
    <location>
        <begin position="126"/>
        <end position="135"/>
    </location>
</feature>
<feature type="chain" id="PRO_5045552994" description="Secreted protein" evidence="2">
    <location>
        <begin position="21"/>
        <end position="142"/>
    </location>
</feature>
<evidence type="ECO:0000313" key="3">
    <source>
        <dbReference type="EMBL" id="GAA4673863.1"/>
    </source>
</evidence>